<dbReference type="NCBIfam" id="TIGR04409">
    <property type="entry name" value="LptC_YrbK"/>
    <property type="match status" value="1"/>
</dbReference>
<dbReference type="AlphaFoldDB" id="A0A9D1V0J7"/>
<gene>
    <name evidence="1" type="primary">lptC</name>
    <name evidence="1" type="ORF">H9863_07140</name>
</gene>
<dbReference type="EMBL" id="DXFT01000139">
    <property type="protein sequence ID" value="HIX03872.1"/>
    <property type="molecule type" value="Genomic_DNA"/>
</dbReference>
<dbReference type="Pfam" id="PF06835">
    <property type="entry name" value="LptC"/>
    <property type="match status" value="1"/>
</dbReference>
<dbReference type="InterPro" id="IPR026265">
    <property type="entry name" value="LptC"/>
</dbReference>
<evidence type="ECO:0000313" key="2">
    <source>
        <dbReference type="Proteomes" id="UP000824202"/>
    </source>
</evidence>
<accession>A0A9D1V0J7</accession>
<name>A0A9D1V0J7_9BACT</name>
<dbReference type="PROSITE" id="PS51257">
    <property type="entry name" value="PROKAR_LIPOPROTEIN"/>
    <property type="match status" value="1"/>
</dbReference>
<reference evidence="1" key="1">
    <citation type="journal article" date="2021" name="PeerJ">
        <title>Extensive microbial diversity within the chicken gut microbiome revealed by metagenomics and culture.</title>
        <authorList>
            <person name="Gilroy R."/>
            <person name="Ravi A."/>
            <person name="Getino M."/>
            <person name="Pursley I."/>
            <person name="Horton D.L."/>
            <person name="Alikhan N.F."/>
            <person name="Baker D."/>
            <person name="Gharbi K."/>
            <person name="Hall N."/>
            <person name="Watson M."/>
            <person name="Adriaenssens E.M."/>
            <person name="Foster-Nyarko E."/>
            <person name="Jarju S."/>
            <person name="Secka A."/>
            <person name="Antonio M."/>
            <person name="Oren A."/>
            <person name="Chaudhuri R.R."/>
            <person name="La Ragione R."/>
            <person name="Hildebrand F."/>
            <person name="Pallen M.J."/>
        </authorList>
    </citation>
    <scope>NUCLEOTIDE SEQUENCE</scope>
    <source>
        <strain evidence="1">23274</strain>
    </source>
</reference>
<dbReference type="GO" id="GO:0005886">
    <property type="term" value="C:plasma membrane"/>
    <property type="evidence" value="ECO:0007669"/>
    <property type="project" value="InterPro"/>
</dbReference>
<protein>
    <submittedName>
        <fullName evidence="1">LPS export ABC transporter periplasmic protein LptC</fullName>
    </submittedName>
</protein>
<proteinExistence type="predicted"/>
<sequence length="200" mass="22922">MRSVFSKIIRLKSITALMGAVMLFSCKNDMEEINRVAGDEILPEMTGTNLEMIYTDSARIKYKVITPEYLKMSEGEEKYEEFPQGLHAISYDTDGKEIGSITCKYAKKLEDEQLWEARNEVVVVNAEGKKLETELLYWDTQKQIIYSDRYAKLSADGQIIEGNRGFKSDQDLKSPIFYGITGELEVEQRTSPDRPPRPEI</sequence>
<dbReference type="InterPro" id="IPR010664">
    <property type="entry name" value="LipoPS_assembly_LptC-rel"/>
</dbReference>
<dbReference type="GO" id="GO:0015221">
    <property type="term" value="F:lipopolysaccharide transmembrane transporter activity"/>
    <property type="evidence" value="ECO:0007669"/>
    <property type="project" value="InterPro"/>
</dbReference>
<evidence type="ECO:0000313" key="1">
    <source>
        <dbReference type="EMBL" id="HIX03872.1"/>
    </source>
</evidence>
<organism evidence="1 2">
    <name type="scientific">Candidatus Odoribacter faecigallinarum</name>
    <dbReference type="NCBI Taxonomy" id="2838706"/>
    <lineage>
        <taxon>Bacteria</taxon>
        <taxon>Pseudomonadati</taxon>
        <taxon>Bacteroidota</taxon>
        <taxon>Bacteroidia</taxon>
        <taxon>Bacteroidales</taxon>
        <taxon>Odoribacteraceae</taxon>
        <taxon>Odoribacter</taxon>
    </lineage>
</organism>
<comment type="caution">
    <text evidence="1">The sequence shown here is derived from an EMBL/GenBank/DDBJ whole genome shotgun (WGS) entry which is preliminary data.</text>
</comment>
<reference evidence="1" key="2">
    <citation type="submission" date="2021-04" db="EMBL/GenBank/DDBJ databases">
        <authorList>
            <person name="Gilroy R."/>
        </authorList>
    </citation>
    <scope>NUCLEOTIDE SEQUENCE</scope>
    <source>
        <strain evidence="1">23274</strain>
    </source>
</reference>
<dbReference type="Proteomes" id="UP000824202">
    <property type="component" value="Unassembled WGS sequence"/>
</dbReference>